<evidence type="ECO:0000313" key="2">
    <source>
        <dbReference type="Proteomes" id="UP000594261"/>
    </source>
</evidence>
<dbReference type="PANTHER" id="PTHR35046:SF26">
    <property type="entry name" value="RNA-DIRECTED DNA POLYMERASE"/>
    <property type="match status" value="1"/>
</dbReference>
<accession>A0A7N2MPU0</accession>
<keyword evidence="2" id="KW-1185">Reference proteome</keyword>
<dbReference type="Gramene" id="QL10p013069:mrna">
    <property type="protein sequence ID" value="QL10p013069:mrna"/>
    <property type="gene ID" value="QL10p013069"/>
</dbReference>
<protein>
    <submittedName>
        <fullName evidence="1">Uncharacterized protein</fullName>
    </submittedName>
</protein>
<name>A0A7N2MPU0_QUELO</name>
<dbReference type="InParanoid" id="A0A7N2MPU0"/>
<organism evidence="1 2">
    <name type="scientific">Quercus lobata</name>
    <name type="common">Valley oak</name>
    <dbReference type="NCBI Taxonomy" id="97700"/>
    <lineage>
        <taxon>Eukaryota</taxon>
        <taxon>Viridiplantae</taxon>
        <taxon>Streptophyta</taxon>
        <taxon>Embryophyta</taxon>
        <taxon>Tracheophyta</taxon>
        <taxon>Spermatophyta</taxon>
        <taxon>Magnoliopsida</taxon>
        <taxon>eudicotyledons</taxon>
        <taxon>Gunneridae</taxon>
        <taxon>Pentapetalae</taxon>
        <taxon>rosids</taxon>
        <taxon>fabids</taxon>
        <taxon>Fagales</taxon>
        <taxon>Fagaceae</taxon>
        <taxon>Quercus</taxon>
    </lineage>
</organism>
<proteinExistence type="predicted"/>
<dbReference type="AlphaFoldDB" id="A0A7N2MPU0"/>
<reference evidence="1" key="2">
    <citation type="submission" date="2021-01" db="UniProtKB">
        <authorList>
            <consortium name="EnsemblPlants"/>
        </authorList>
    </citation>
    <scope>IDENTIFICATION</scope>
</reference>
<evidence type="ECO:0000313" key="1">
    <source>
        <dbReference type="EnsemblPlants" id="QL10p013069:mrna"/>
    </source>
</evidence>
<dbReference type="PANTHER" id="PTHR35046">
    <property type="entry name" value="ZINC KNUCKLE (CCHC-TYPE) FAMILY PROTEIN"/>
    <property type="match status" value="1"/>
</dbReference>
<reference evidence="1 2" key="1">
    <citation type="journal article" date="2016" name="G3 (Bethesda)">
        <title>First Draft Assembly and Annotation of the Genome of a California Endemic Oak Quercus lobata Nee (Fagaceae).</title>
        <authorList>
            <person name="Sork V.L."/>
            <person name="Fitz-Gibbon S.T."/>
            <person name="Puiu D."/>
            <person name="Crepeau M."/>
            <person name="Gugger P.F."/>
            <person name="Sherman R."/>
            <person name="Stevens K."/>
            <person name="Langley C.H."/>
            <person name="Pellegrini M."/>
            <person name="Salzberg S.L."/>
        </authorList>
    </citation>
    <scope>NUCLEOTIDE SEQUENCE [LARGE SCALE GENOMIC DNA]</scope>
    <source>
        <strain evidence="1 2">cv. SW786</strain>
    </source>
</reference>
<dbReference type="Proteomes" id="UP000594261">
    <property type="component" value="Chromosome 10"/>
</dbReference>
<sequence length="403" mass="46228">MAAWDKILICENLIKRDYSMKIGYLHAYTFDKDFPAFIHCEIGEDLGRFDIRNSKSAYLLLHDTHNLTKRLWEGFAQSSDGTIVIDVELRPISYPFFPCRLFRGKLSCEQDEGHMEDAFDHGDFAMDDLEEDEEDTSLDSVVRRILAIPKVDEEDWRRTSIFQMLVRCGNQAKKLVIDRGSCMNVVSSSTDERLKLPVESHPQPYKVAWIDNTSILAKVIEGKDLEAKNSGVAIETTKIKPNQPIEVPQILVDFSKDCTDFSLKDLSKPLCPMHEYSIDFVKATSCLASNIGDSNLKIDARDQGKLDVMQQDLREMAIVDDVDIEQVLCNKCEAEDILLHTPTFQDIDFVIPEKFNGSIELVDVSFSSLLPQTNKQKEIQIQRVYSISRMHFKKPRLFLFQHF</sequence>
<dbReference type="EMBL" id="LRBV02000010">
    <property type="status" value="NOT_ANNOTATED_CDS"/>
    <property type="molecule type" value="Genomic_DNA"/>
</dbReference>
<dbReference type="EnsemblPlants" id="QL10p013069:mrna">
    <property type="protein sequence ID" value="QL10p013069:mrna"/>
    <property type="gene ID" value="QL10p013069"/>
</dbReference>